<name>A0ABY5KTX7_9CELL</name>
<protein>
    <recommendedName>
        <fullName evidence="3">Transposase</fullName>
    </recommendedName>
</protein>
<sequence length="61" mass="7153">MFPRSGFNRAEHLRMHPPGSRVYDETYSWRNDAESSHSQLDDWLYRGRIVALTAERQALAC</sequence>
<reference evidence="1 2" key="1">
    <citation type="submission" date="2022-07" db="EMBL/GenBank/DDBJ databases">
        <title>Novel species in genus cellulomonas.</title>
        <authorList>
            <person name="Ye L."/>
        </authorList>
    </citation>
    <scope>NUCLEOTIDE SEQUENCE [LARGE SCALE GENOMIC DNA]</scope>
    <source>
        <strain evidence="2">zg-B89</strain>
    </source>
</reference>
<organism evidence="1 2">
    <name type="scientific">Cellulomonas xiejunii</name>
    <dbReference type="NCBI Taxonomy" id="2968083"/>
    <lineage>
        <taxon>Bacteria</taxon>
        <taxon>Bacillati</taxon>
        <taxon>Actinomycetota</taxon>
        <taxon>Actinomycetes</taxon>
        <taxon>Micrococcales</taxon>
        <taxon>Cellulomonadaceae</taxon>
        <taxon>Cellulomonas</taxon>
    </lineage>
</organism>
<dbReference type="RefSeq" id="WP_227578211.1">
    <property type="nucleotide sequence ID" value="NZ_CP101987.1"/>
</dbReference>
<keyword evidence="2" id="KW-1185">Reference proteome</keyword>
<accession>A0ABY5KTX7</accession>
<evidence type="ECO:0008006" key="3">
    <source>
        <dbReference type="Google" id="ProtNLM"/>
    </source>
</evidence>
<evidence type="ECO:0000313" key="2">
    <source>
        <dbReference type="Proteomes" id="UP001316384"/>
    </source>
</evidence>
<proteinExistence type="predicted"/>
<evidence type="ECO:0000313" key="1">
    <source>
        <dbReference type="EMBL" id="UUI72651.1"/>
    </source>
</evidence>
<dbReference type="EMBL" id="CP101987">
    <property type="protein sequence ID" value="UUI72651.1"/>
    <property type="molecule type" value="Genomic_DNA"/>
</dbReference>
<dbReference type="Proteomes" id="UP001316384">
    <property type="component" value="Chromosome"/>
</dbReference>
<gene>
    <name evidence="1" type="ORF">NP048_04110</name>
</gene>